<evidence type="ECO:0000259" key="10">
    <source>
        <dbReference type="PROSITE" id="PS51462"/>
    </source>
</evidence>
<dbReference type="PANTHER" id="PTHR42904:SF8">
    <property type="entry name" value="NAD(+) DIPHOSPHATASE"/>
    <property type="match status" value="1"/>
</dbReference>
<dbReference type="GO" id="GO:0005777">
    <property type="term" value="C:peroxisome"/>
    <property type="evidence" value="ECO:0007669"/>
    <property type="project" value="TreeGrafter"/>
</dbReference>
<evidence type="ECO:0000256" key="3">
    <source>
        <dbReference type="ARBA" id="ARBA00012381"/>
    </source>
</evidence>
<dbReference type="SUPFAM" id="SSF143724">
    <property type="entry name" value="PHP14-like"/>
    <property type="match status" value="1"/>
</dbReference>
<accession>A0AAW1NNZ9</accession>
<dbReference type="Gene3D" id="3.90.79.10">
    <property type="entry name" value="Nucleoside Triphosphate Pyrophosphohydrolase"/>
    <property type="match status" value="1"/>
</dbReference>
<dbReference type="AlphaFoldDB" id="A0AAW1NNZ9"/>
<dbReference type="CDD" id="cd03429">
    <property type="entry name" value="NUDIX_NADH_pyrophosphatase_Nudt13"/>
    <property type="match status" value="1"/>
</dbReference>
<dbReference type="InterPro" id="IPR015797">
    <property type="entry name" value="NUDIX_hydrolase-like_dom_sf"/>
</dbReference>
<keyword evidence="4" id="KW-0479">Metal-binding</keyword>
<keyword evidence="5" id="KW-0378">Hydrolase</keyword>
<gene>
    <name evidence="11" type="ORF">WJX73_001983</name>
</gene>
<dbReference type="PANTHER" id="PTHR42904">
    <property type="entry name" value="NUDIX HYDROLASE, NUDC SUBFAMILY"/>
    <property type="match status" value="1"/>
</dbReference>
<dbReference type="PROSITE" id="PS00893">
    <property type="entry name" value="NUDIX_BOX"/>
    <property type="match status" value="1"/>
</dbReference>
<dbReference type="GO" id="GO:0006742">
    <property type="term" value="P:NADP+ catabolic process"/>
    <property type="evidence" value="ECO:0007669"/>
    <property type="project" value="TreeGrafter"/>
</dbReference>
<evidence type="ECO:0000256" key="4">
    <source>
        <dbReference type="ARBA" id="ARBA00022723"/>
    </source>
</evidence>
<organism evidence="11 12">
    <name type="scientific">Symbiochloris irregularis</name>
    <dbReference type="NCBI Taxonomy" id="706552"/>
    <lineage>
        <taxon>Eukaryota</taxon>
        <taxon>Viridiplantae</taxon>
        <taxon>Chlorophyta</taxon>
        <taxon>core chlorophytes</taxon>
        <taxon>Trebouxiophyceae</taxon>
        <taxon>Trebouxiales</taxon>
        <taxon>Trebouxiaceae</taxon>
        <taxon>Symbiochloris</taxon>
    </lineage>
</organism>
<dbReference type="Gene3D" id="3.50.20.20">
    <property type="entry name" value="Janus/Ocnus"/>
    <property type="match status" value="1"/>
</dbReference>
<evidence type="ECO:0000313" key="11">
    <source>
        <dbReference type="EMBL" id="KAK9788313.1"/>
    </source>
</evidence>
<dbReference type="InterPro" id="IPR007702">
    <property type="entry name" value="Janus"/>
</dbReference>
<feature type="active site" description="Proton acceptor" evidence="8">
    <location>
        <position position="406"/>
    </location>
</feature>
<evidence type="ECO:0000256" key="2">
    <source>
        <dbReference type="ARBA" id="ARBA00010971"/>
    </source>
</evidence>
<dbReference type="PROSITE" id="PS51462">
    <property type="entry name" value="NUDIX"/>
    <property type="match status" value="1"/>
</dbReference>
<dbReference type="InterPro" id="IPR050241">
    <property type="entry name" value="NAD-cap_RNA_hydrolase_NudC"/>
</dbReference>
<keyword evidence="6" id="KW-0460">Magnesium</keyword>
<dbReference type="InterPro" id="IPR049734">
    <property type="entry name" value="NudC-like_C"/>
</dbReference>
<comment type="similarity">
    <text evidence="2">Belongs to the janus family.</text>
</comment>
<name>A0AAW1NNZ9_9CHLO</name>
<dbReference type="GO" id="GO:0035529">
    <property type="term" value="F:NADH pyrophosphatase activity"/>
    <property type="evidence" value="ECO:0007669"/>
    <property type="project" value="TreeGrafter"/>
</dbReference>
<evidence type="ECO:0000256" key="6">
    <source>
        <dbReference type="ARBA" id="ARBA00022842"/>
    </source>
</evidence>
<dbReference type="Pfam" id="PF05005">
    <property type="entry name" value="Ocnus"/>
    <property type="match status" value="1"/>
</dbReference>
<evidence type="ECO:0000256" key="9">
    <source>
        <dbReference type="PIRSR" id="PIRSR607702-2"/>
    </source>
</evidence>
<reference evidence="11 12" key="1">
    <citation type="journal article" date="2024" name="Nat. Commun.">
        <title>Phylogenomics reveals the evolutionary origins of lichenization in chlorophyte algae.</title>
        <authorList>
            <person name="Puginier C."/>
            <person name="Libourel C."/>
            <person name="Otte J."/>
            <person name="Skaloud P."/>
            <person name="Haon M."/>
            <person name="Grisel S."/>
            <person name="Petersen M."/>
            <person name="Berrin J.G."/>
            <person name="Delaux P.M."/>
            <person name="Dal Grande F."/>
            <person name="Keller J."/>
        </authorList>
    </citation>
    <scope>NUCLEOTIDE SEQUENCE [LARGE SCALE GENOMIC DNA]</scope>
    <source>
        <strain evidence="11 12">SAG 2036</strain>
    </source>
</reference>
<keyword evidence="7" id="KW-0520">NAD</keyword>
<dbReference type="Pfam" id="PF00293">
    <property type="entry name" value="NUDIX"/>
    <property type="match status" value="1"/>
</dbReference>
<comment type="caution">
    <text evidence="11">The sequence shown here is derived from an EMBL/GenBank/DDBJ whole genome shotgun (WGS) entry which is preliminary data.</text>
</comment>
<sequence>MHLGVLRHKLLGALVSSGRHSTARHICTSRSLQCSAQSPLISQEAQLASTPHYAALPLDRATHLRKEPAELGRLAESPQALFVALYKGQNLVTTTASDSAAAQLLEDVQGSSEEAQWMNLRNEGPAMQPGSAALLALARGLVLWHESEIAEAAPTYPATGGHARGNAQGKPSMWPRTDPACIMLVACGDYMLLGRQSRWAPGRYSLLAGFSEIGETLEQAVVREVLEESGVAVEPGSIRYHSSQPWPFPRSLMIGFTSAAVPAAVPELLLSAPGLKAAKSVGMLDQEIEHTAGELLRLPVIDIPDKELEAARWFHSDWLRAFIAGRLPSDTVPFTMPGTHSLAGRIITSHVHQSHMDQGPLTSLQQLPELTIGQGTFKYILVRVSLRNTGEQPRLVVRGDVASGYHADIRDKLQFEAQHLCKGDKVQLEVLGGGRMEHHPEQQILSIYGFSTGFGQAPHEVTAAIVKRWLPFHDVTISYDGY</sequence>
<dbReference type="InterPro" id="IPR000086">
    <property type="entry name" value="NUDIX_hydrolase_dom"/>
</dbReference>
<evidence type="ECO:0000256" key="5">
    <source>
        <dbReference type="ARBA" id="ARBA00022801"/>
    </source>
</evidence>
<evidence type="ECO:0000313" key="12">
    <source>
        <dbReference type="Proteomes" id="UP001465755"/>
    </source>
</evidence>
<dbReference type="EC" id="3.6.1.22" evidence="3"/>
<evidence type="ECO:0000256" key="7">
    <source>
        <dbReference type="ARBA" id="ARBA00023027"/>
    </source>
</evidence>
<evidence type="ECO:0000256" key="1">
    <source>
        <dbReference type="ARBA" id="ARBA00001946"/>
    </source>
</evidence>
<dbReference type="InterPro" id="IPR020084">
    <property type="entry name" value="NUDIX_hydrolase_CS"/>
</dbReference>
<keyword evidence="12" id="KW-1185">Reference proteome</keyword>
<dbReference type="EMBL" id="JALJOQ010000228">
    <property type="protein sequence ID" value="KAK9788313.1"/>
    <property type="molecule type" value="Genomic_DNA"/>
</dbReference>
<feature type="binding site" evidence="9">
    <location>
        <position position="378"/>
    </location>
    <ligand>
        <name>substrate</name>
    </ligand>
</feature>
<proteinExistence type="inferred from homology"/>
<dbReference type="GO" id="GO:0019677">
    <property type="term" value="P:NAD+ catabolic process"/>
    <property type="evidence" value="ECO:0007669"/>
    <property type="project" value="TreeGrafter"/>
</dbReference>
<comment type="cofactor">
    <cofactor evidence="1">
        <name>Mg(2+)</name>
        <dbReference type="ChEBI" id="CHEBI:18420"/>
    </cofactor>
</comment>
<dbReference type="Proteomes" id="UP001465755">
    <property type="component" value="Unassembled WGS sequence"/>
</dbReference>
<protein>
    <recommendedName>
        <fullName evidence="3">NAD(+) diphosphatase</fullName>
        <ecNumber evidence="3">3.6.1.22</ecNumber>
    </recommendedName>
</protein>
<evidence type="ECO:0000256" key="8">
    <source>
        <dbReference type="PIRSR" id="PIRSR607702-1"/>
    </source>
</evidence>
<dbReference type="InterPro" id="IPR038596">
    <property type="entry name" value="Janus_sf"/>
</dbReference>
<dbReference type="GO" id="GO:0046872">
    <property type="term" value="F:metal ion binding"/>
    <property type="evidence" value="ECO:0007669"/>
    <property type="project" value="UniProtKB-KW"/>
</dbReference>
<dbReference type="SUPFAM" id="SSF55811">
    <property type="entry name" value="Nudix"/>
    <property type="match status" value="1"/>
</dbReference>
<feature type="domain" description="Nudix hydrolase" evidence="10">
    <location>
        <begin position="175"/>
        <end position="336"/>
    </location>
</feature>
<dbReference type="GO" id="GO:0005829">
    <property type="term" value="C:cytosol"/>
    <property type="evidence" value="ECO:0007669"/>
    <property type="project" value="TreeGrafter"/>
</dbReference>